<evidence type="ECO:0000256" key="5">
    <source>
        <dbReference type="SAM" id="SignalP"/>
    </source>
</evidence>
<dbReference type="Gene3D" id="2.30.39.10">
    <property type="entry name" value="Alpha-1-antitrypsin, domain 1"/>
    <property type="match status" value="1"/>
</dbReference>
<evidence type="ECO:0000256" key="3">
    <source>
        <dbReference type="ARBA" id="ARBA00022900"/>
    </source>
</evidence>
<dbReference type="GO" id="GO:0005615">
    <property type="term" value="C:extracellular space"/>
    <property type="evidence" value="ECO:0007669"/>
    <property type="project" value="InterPro"/>
</dbReference>
<dbReference type="PANTHER" id="PTHR11461:SF211">
    <property type="entry name" value="GH10112P-RELATED"/>
    <property type="match status" value="1"/>
</dbReference>
<reference evidence="7" key="2">
    <citation type="submission" date="2020-12" db="EMBL/GenBank/DDBJ databases">
        <authorList>
            <person name="Kanost M."/>
        </authorList>
    </citation>
    <scope>NUCLEOTIDE SEQUENCE</scope>
</reference>
<keyword evidence="8" id="KW-1185">Reference proteome</keyword>
<dbReference type="SUPFAM" id="SSF56574">
    <property type="entry name" value="Serpins"/>
    <property type="match status" value="1"/>
</dbReference>
<comment type="caution">
    <text evidence="7">The sequence shown here is derived from an EMBL/GenBank/DDBJ whole genome shotgun (WGS) entry which is preliminary data.</text>
</comment>
<dbReference type="GO" id="GO:0004867">
    <property type="term" value="F:serine-type endopeptidase inhibitor activity"/>
    <property type="evidence" value="ECO:0007669"/>
    <property type="project" value="UniProtKB-KW"/>
</dbReference>
<dbReference type="PANTHER" id="PTHR11461">
    <property type="entry name" value="SERINE PROTEASE INHIBITOR, SERPIN"/>
    <property type="match status" value="1"/>
</dbReference>
<feature type="chain" id="PRO_5038276697" description="Serpin domain-containing protein" evidence="5">
    <location>
        <begin position="23"/>
        <end position="433"/>
    </location>
</feature>
<feature type="signal peptide" evidence="5">
    <location>
        <begin position="1"/>
        <end position="22"/>
    </location>
</feature>
<dbReference type="Pfam" id="PF00079">
    <property type="entry name" value="Serpin"/>
    <property type="match status" value="1"/>
</dbReference>
<name>A0A922CFG9_MANSE</name>
<evidence type="ECO:0000313" key="8">
    <source>
        <dbReference type="Proteomes" id="UP000791440"/>
    </source>
</evidence>
<dbReference type="InterPro" id="IPR042185">
    <property type="entry name" value="Serpin_sf_2"/>
</dbReference>
<reference evidence="7" key="1">
    <citation type="journal article" date="2016" name="Insect Biochem. Mol. Biol.">
        <title>Multifaceted biological insights from a draft genome sequence of the tobacco hornworm moth, Manduca sexta.</title>
        <authorList>
            <person name="Kanost M.R."/>
            <person name="Arrese E.L."/>
            <person name="Cao X."/>
            <person name="Chen Y.R."/>
            <person name="Chellapilla S."/>
            <person name="Goldsmith M.R."/>
            <person name="Grosse-Wilde E."/>
            <person name="Heckel D.G."/>
            <person name="Herndon N."/>
            <person name="Jiang H."/>
            <person name="Papanicolaou A."/>
            <person name="Qu J."/>
            <person name="Soulages J.L."/>
            <person name="Vogel H."/>
            <person name="Walters J."/>
            <person name="Waterhouse R.M."/>
            <person name="Ahn S.J."/>
            <person name="Almeida F.C."/>
            <person name="An C."/>
            <person name="Aqrawi P."/>
            <person name="Bretschneider A."/>
            <person name="Bryant W.B."/>
            <person name="Bucks S."/>
            <person name="Chao H."/>
            <person name="Chevignon G."/>
            <person name="Christen J.M."/>
            <person name="Clarke D.F."/>
            <person name="Dittmer N.T."/>
            <person name="Ferguson L.C.F."/>
            <person name="Garavelou S."/>
            <person name="Gordon K.H.J."/>
            <person name="Gunaratna R.T."/>
            <person name="Han Y."/>
            <person name="Hauser F."/>
            <person name="He Y."/>
            <person name="Heidel-Fischer H."/>
            <person name="Hirsh A."/>
            <person name="Hu Y."/>
            <person name="Jiang H."/>
            <person name="Kalra D."/>
            <person name="Klinner C."/>
            <person name="Konig C."/>
            <person name="Kovar C."/>
            <person name="Kroll A.R."/>
            <person name="Kuwar S.S."/>
            <person name="Lee S.L."/>
            <person name="Lehman R."/>
            <person name="Li K."/>
            <person name="Li Z."/>
            <person name="Liang H."/>
            <person name="Lovelace S."/>
            <person name="Lu Z."/>
            <person name="Mansfield J.H."/>
            <person name="McCulloch K.J."/>
            <person name="Mathew T."/>
            <person name="Morton B."/>
            <person name="Muzny D.M."/>
            <person name="Neunemann D."/>
            <person name="Ongeri F."/>
            <person name="Pauchet Y."/>
            <person name="Pu L.L."/>
            <person name="Pyrousis I."/>
            <person name="Rao X.J."/>
            <person name="Redding A."/>
            <person name="Roesel C."/>
            <person name="Sanchez-Gracia A."/>
            <person name="Schaack S."/>
            <person name="Shukla A."/>
            <person name="Tetreau G."/>
            <person name="Wang Y."/>
            <person name="Xiong G.H."/>
            <person name="Traut W."/>
            <person name="Walsh T.K."/>
            <person name="Worley K.C."/>
            <person name="Wu D."/>
            <person name="Wu W."/>
            <person name="Wu Y.Q."/>
            <person name="Zhang X."/>
            <person name="Zou Z."/>
            <person name="Zucker H."/>
            <person name="Briscoe A.D."/>
            <person name="Burmester T."/>
            <person name="Clem R.J."/>
            <person name="Feyereisen R."/>
            <person name="Grimmelikhuijzen C.J.P."/>
            <person name="Hamodrakas S.J."/>
            <person name="Hansson B.S."/>
            <person name="Huguet E."/>
            <person name="Jermiin L.S."/>
            <person name="Lan Q."/>
            <person name="Lehman H.K."/>
            <person name="Lorenzen M."/>
            <person name="Merzendorfer H."/>
            <person name="Michalopoulos I."/>
            <person name="Morton D.B."/>
            <person name="Muthukrishnan S."/>
            <person name="Oakeshott J.G."/>
            <person name="Palmer W."/>
            <person name="Park Y."/>
            <person name="Passarelli A.L."/>
            <person name="Rozas J."/>
            <person name="Schwartz L.M."/>
            <person name="Smith W."/>
            <person name="Southgate A."/>
            <person name="Vilcinskas A."/>
            <person name="Vogt R."/>
            <person name="Wang P."/>
            <person name="Werren J."/>
            <person name="Yu X.Q."/>
            <person name="Zhou J.J."/>
            <person name="Brown S.J."/>
            <person name="Scherer S.E."/>
            <person name="Richards S."/>
            <person name="Blissard G.W."/>
        </authorList>
    </citation>
    <scope>NUCLEOTIDE SEQUENCE</scope>
</reference>
<feature type="domain" description="Serpin" evidence="6">
    <location>
        <begin position="67"/>
        <end position="425"/>
    </location>
</feature>
<evidence type="ECO:0000256" key="4">
    <source>
        <dbReference type="RuleBase" id="RU000411"/>
    </source>
</evidence>
<comment type="similarity">
    <text evidence="1 4">Belongs to the serpin family.</text>
</comment>
<accession>A0A922CFG9</accession>
<sequence>MKAVVISFFLLALYGAVRESEASEAWNGLLNPRVYFTFPVFKYSDQCAYNGRDVTLDYRRAIYDFATNFFKPVAASSHLHTVNSPFSIWLMLAAMAEGTEGPAQQELFKVLNLPDDKCQRQEFYELASKTEVNSPDATLLRTQIFAYDETLKLNEIWKNYIYTNCLMNTLPVPMKRDPLAAEAVMRNLISTRIPITDFKGNSALLDSLDYQALWTTAFSDIVEKAPFYNDIGQQIGTIDLMKTKKRVRMMYLPYLKMKVLELPVGYNGRYRMMLGLAMGSTKESLEAMKNTIVFEVLDGLQTSRIPIDIAIPRFTMTSEYDARPFLEGLGVRSMWTDSNATRNISDPAANPSSMVQRVTITFDRAGVHPNTEELPSFLSGTNSCDSETGLDPILGREFIANKPFFFALLDTDTYMVMITSVFSRPTTNFVFKK</sequence>
<dbReference type="OrthoDB" id="671595at2759"/>
<evidence type="ECO:0000259" key="6">
    <source>
        <dbReference type="SMART" id="SM00093"/>
    </source>
</evidence>
<organism evidence="7 8">
    <name type="scientific">Manduca sexta</name>
    <name type="common">Tobacco hawkmoth</name>
    <name type="synonym">Tobacco hornworm</name>
    <dbReference type="NCBI Taxonomy" id="7130"/>
    <lineage>
        <taxon>Eukaryota</taxon>
        <taxon>Metazoa</taxon>
        <taxon>Ecdysozoa</taxon>
        <taxon>Arthropoda</taxon>
        <taxon>Hexapoda</taxon>
        <taxon>Insecta</taxon>
        <taxon>Pterygota</taxon>
        <taxon>Neoptera</taxon>
        <taxon>Endopterygota</taxon>
        <taxon>Lepidoptera</taxon>
        <taxon>Glossata</taxon>
        <taxon>Ditrysia</taxon>
        <taxon>Bombycoidea</taxon>
        <taxon>Sphingidae</taxon>
        <taxon>Sphinginae</taxon>
        <taxon>Sphingini</taxon>
        <taxon>Manduca</taxon>
    </lineage>
</organism>
<dbReference type="EMBL" id="JH668302">
    <property type="protein sequence ID" value="KAG6443419.1"/>
    <property type="molecule type" value="Genomic_DNA"/>
</dbReference>
<dbReference type="SMART" id="SM00093">
    <property type="entry name" value="SERPIN"/>
    <property type="match status" value="1"/>
</dbReference>
<dbReference type="AlphaFoldDB" id="A0A922CFG9"/>
<dbReference type="InterPro" id="IPR000215">
    <property type="entry name" value="Serpin_fam"/>
</dbReference>
<evidence type="ECO:0000256" key="2">
    <source>
        <dbReference type="ARBA" id="ARBA00022690"/>
    </source>
</evidence>
<evidence type="ECO:0000256" key="1">
    <source>
        <dbReference type="ARBA" id="ARBA00009500"/>
    </source>
</evidence>
<keyword evidence="5" id="KW-0732">Signal</keyword>
<dbReference type="EMBL" id="JH668302">
    <property type="protein sequence ID" value="KAG6443418.1"/>
    <property type="molecule type" value="Genomic_DNA"/>
</dbReference>
<dbReference type="InterPro" id="IPR042178">
    <property type="entry name" value="Serpin_sf_1"/>
</dbReference>
<keyword evidence="3" id="KW-0722">Serine protease inhibitor</keyword>
<dbReference type="InterPro" id="IPR023796">
    <property type="entry name" value="Serpin_dom"/>
</dbReference>
<dbReference type="InterPro" id="IPR036186">
    <property type="entry name" value="Serpin_sf"/>
</dbReference>
<keyword evidence="2" id="KW-0646">Protease inhibitor</keyword>
<evidence type="ECO:0000313" key="7">
    <source>
        <dbReference type="EMBL" id="KAG6443418.1"/>
    </source>
</evidence>
<gene>
    <name evidence="7" type="ORF">O3G_MSEX002832</name>
</gene>
<proteinExistence type="inferred from homology"/>
<protein>
    <recommendedName>
        <fullName evidence="6">Serpin domain-containing protein</fullName>
    </recommendedName>
</protein>
<dbReference type="Proteomes" id="UP000791440">
    <property type="component" value="Unassembled WGS sequence"/>
</dbReference>
<dbReference type="Gene3D" id="3.30.497.10">
    <property type="entry name" value="Antithrombin, subunit I, domain 2"/>
    <property type="match status" value="1"/>
</dbReference>